<organism evidence="2 3">
    <name type="scientific">Sphingobacterium olei</name>
    <dbReference type="NCBI Taxonomy" id="2571155"/>
    <lineage>
        <taxon>Bacteria</taxon>
        <taxon>Pseudomonadati</taxon>
        <taxon>Bacteroidota</taxon>
        <taxon>Sphingobacteriia</taxon>
        <taxon>Sphingobacteriales</taxon>
        <taxon>Sphingobacteriaceae</taxon>
        <taxon>Sphingobacterium</taxon>
    </lineage>
</organism>
<name>A0A4U0ND01_9SPHI</name>
<dbReference type="OrthoDB" id="9803508at2"/>
<proteinExistence type="predicted"/>
<dbReference type="AlphaFoldDB" id="A0A4U0ND01"/>
<evidence type="ECO:0008006" key="4">
    <source>
        <dbReference type="Google" id="ProtNLM"/>
    </source>
</evidence>
<dbReference type="RefSeq" id="WP_136903138.1">
    <property type="nucleotide sequence ID" value="NZ_SUME01000010.1"/>
</dbReference>
<dbReference type="EMBL" id="SUME01000010">
    <property type="protein sequence ID" value="TJZ51830.1"/>
    <property type="molecule type" value="Genomic_DNA"/>
</dbReference>
<evidence type="ECO:0000256" key="1">
    <source>
        <dbReference type="SAM" id="Coils"/>
    </source>
</evidence>
<protein>
    <recommendedName>
        <fullName evidence="4">Rpn family recombination-promoting nuclease/putative transposase</fullName>
    </recommendedName>
</protein>
<dbReference type="Pfam" id="PF12784">
    <property type="entry name" value="PDDEXK_2"/>
    <property type="match status" value="1"/>
</dbReference>
<keyword evidence="3" id="KW-1185">Reference proteome</keyword>
<dbReference type="Proteomes" id="UP000306808">
    <property type="component" value="Unassembled WGS sequence"/>
</dbReference>
<accession>A0A4U0ND01</accession>
<feature type="coiled-coil region" evidence="1">
    <location>
        <begin position="108"/>
        <end position="145"/>
    </location>
</feature>
<evidence type="ECO:0000313" key="2">
    <source>
        <dbReference type="EMBL" id="TJZ51830.1"/>
    </source>
</evidence>
<comment type="caution">
    <text evidence="2">The sequence shown here is derived from an EMBL/GenBank/DDBJ whole genome shotgun (WGS) entry which is preliminary data.</text>
</comment>
<keyword evidence="1" id="KW-0175">Coiled coil</keyword>
<reference evidence="2 3" key="1">
    <citation type="submission" date="2019-04" db="EMBL/GenBank/DDBJ databases">
        <title>Sphingobacterium olei sp. nov., isolated from oil-contaminated soil.</title>
        <authorList>
            <person name="Liu B."/>
        </authorList>
    </citation>
    <scope>NUCLEOTIDE SEQUENCE [LARGE SCALE GENOMIC DNA]</scope>
    <source>
        <strain evidence="2 3">HAL-9</strain>
    </source>
</reference>
<sequence length="195" mass="22793">MFYLYGQQESFVEIAKYANSTQEFYEGLGFIYMELINFVKGEAELESELDKVFFMLKNMSRLKKLPRILNSGIFQRFFQLASYAKLTKEERYMYDISLKRKWDAEAVRQAHEEDRQELLAKQQALEAQRQALEEKQRALEEAHVLNLAQAKKEALAEGERKKAIESARRMLSKGYNIQEICDLLGLTLEEVGNSK</sequence>
<gene>
    <name evidence="2" type="ORF">FAZ15_19985</name>
</gene>
<evidence type="ECO:0000313" key="3">
    <source>
        <dbReference type="Proteomes" id="UP000306808"/>
    </source>
</evidence>